<organism evidence="2 3">
    <name type="scientific">Marinobacterium aestuarii</name>
    <dbReference type="NCBI Taxonomy" id="1821621"/>
    <lineage>
        <taxon>Bacteria</taxon>
        <taxon>Pseudomonadati</taxon>
        <taxon>Pseudomonadota</taxon>
        <taxon>Gammaproteobacteria</taxon>
        <taxon>Oceanospirillales</taxon>
        <taxon>Oceanospirillaceae</taxon>
        <taxon>Marinobacterium</taxon>
    </lineage>
</organism>
<sequence>MFDIHFELKTLIKITHLFGLALGIGGALLLDLIIFNFFHRRSISREKFDILRQSTRVVSLGLALLWVSGIGYLLHYLAYFEQGLQNPKVWAKIIIVAILTLNGMLIHHFILPHIEARIGKTLFHGCSRHRQMAMLSASVVSVVSWLTPLALGACKELNFSAHWSQILLAYGGLLLLGVIVMQLINHCWLNRAQSNG</sequence>
<accession>A0A1A9EZX3</accession>
<keyword evidence="1" id="KW-0472">Membrane</keyword>
<feature type="transmembrane region" description="Helical" evidence="1">
    <location>
        <begin position="163"/>
        <end position="184"/>
    </location>
</feature>
<dbReference type="Proteomes" id="UP000078070">
    <property type="component" value="Chromosome"/>
</dbReference>
<feature type="transmembrane region" description="Helical" evidence="1">
    <location>
        <begin position="89"/>
        <end position="111"/>
    </location>
</feature>
<dbReference type="EMBL" id="CP015839">
    <property type="protein sequence ID" value="ANG63624.1"/>
    <property type="molecule type" value="Genomic_DNA"/>
</dbReference>
<name>A0A1A9EZX3_9GAMM</name>
<protein>
    <recommendedName>
        <fullName evidence="4">DUF2214 domain-containing protein</fullName>
    </recommendedName>
</protein>
<reference evidence="3" key="1">
    <citation type="submission" date="2016-05" db="EMBL/GenBank/DDBJ databases">
        <authorList>
            <person name="Baek K."/>
            <person name="Yang S.-J."/>
        </authorList>
    </citation>
    <scope>NUCLEOTIDE SEQUENCE [LARGE SCALE GENOMIC DNA]</scope>
    <source>
        <strain evidence="3">ST58-10</strain>
    </source>
</reference>
<proteinExistence type="predicted"/>
<evidence type="ECO:0000313" key="3">
    <source>
        <dbReference type="Proteomes" id="UP000078070"/>
    </source>
</evidence>
<feature type="transmembrane region" description="Helical" evidence="1">
    <location>
        <begin position="58"/>
        <end position="77"/>
    </location>
</feature>
<evidence type="ECO:0000256" key="1">
    <source>
        <dbReference type="SAM" id="Phobius"/>
    </source>
</evidence>
<gene>
    <name evidence="2" type="ORF">A8C75_14825</name>
</gene>
<reference evidence="2 3" key="2">
    <citation type="journal article" date="2018" name="Int. J. Syst. Evol. Microbiol.">
        <title>Marinobacterium aestuarii sp. nov., a benzene-degrading marine bacterium isolated from estuary sediment.</title>
        <authorList>
            <person name="Bae S.S."/>
            <person name="Jung J."/>
            <person name="Chung D."/>
            <person name="Baek K."/>
        </authorList>
    </citation>
    <scope>NUCLEOTIDE SEQUENCE [LARGE SCALE GENOMIC DNA]</scope>
    <source>
        <strain evidence="2 3">ST58-10</strain>
    </source>
</reference>
<dbReference type="AlphaFoldDB" id="A0A1A9EZX3"/>
<dbReference type="OrthoDB" id="6088222at2"/>
<dbReference type="STRING" id="1821621.A8C75_14825"/>
<dbReference type="RefSeq" id="WP_067383988.1">
    <property type="nucleotide sequence ID" value="NZ_CP015839.1"/>
</dbReference>
<dbReference type="KEGG" id="mars:A8C75_14825"/>
<keyword evidence="3" id="KW-1185">Reference proteome</keyword>
<keyword evidence="1" id="KW-0812">Transmembrane</keyword>
<keyword evidence="1" id="KW-1133">Transmembrane helix</keyword>
<feature type="transmembrane region" description="Helical" evidence="1">
    <location>
        <begin position="132"/>
        <end position="151"/>
    </location>
</feature>
<feature type="transmembrane region" description="Helical" evidence="1">
    <location>
        <begin position="17"/>
        <end position="38"/>
    </location>
</feature>
<evidence type="ECO:0008006" key="4">
    <source>
        <dbReference type="Google" id="ProtNLM"/>
    </source>
</evidence>
<evidence type="ECO:0000313" key="2">
    <source>
        <dbReference type="EMBL" id="ANG63624.1"/>
    </source>
</evidence>